<organism evidence="1">
    <name type="scientific">gut metagenome</name>
    <dbReference type="NCBI Taxonomy" id="749906"/>
    <lineage>
        <taxon>unclassified sequences</taxon>
        <taxon>metagenomes</taxon>
        <taxon>organismal metagenomes</taxon>
    </lineage>
</organism>
<dbReference type="EMBL" id="AMCI01001761">
    <property type="protein sequence ID" value="EJX04591.1"/>
    <property type="molecule type" value="Genomic_DNA"/>
</dbReference>
<dbReference type="AlphaFoldDB" id="J9CWI5"/>
<evidence type="ECO:0000313" key="1">
    <source>
        <dbReference type="EMBL" id="EJX04591.1"/>
    </source>
</evidence>
<sequence length="144" mass="15926">MNQAGVGILHRSPQLFSAFATCPAHEHLFCNASSTVGFHFYTHLQKSFPLASVKGQNPVTCNLGNRLCEVIIAGINTVFFFGSFALNHTESIVKPAQLGTQCRIVTYDLSQNVPCSEKSCVRIRNLFIQILNSGLFRFKCCILL</sequence>
<protein>
    <submittedName>
        <fullName evidence="1">Uncharacterized protein</fullName>
    </submittedName>
</protein>
<proteinExistence type="predicted"/>
<reference evidence="1" key="1">
    <citation type="journal article" date="2012" name="PLoS ONE">
        <title>Gene sets for utilization of primary and secondary nutrition supplies in the distal gut of endangered iberian lynx.</title>
        <authorList>
            <person name="Alcaide M."/>
            <person name="Messina E."/>
            <person name="Richter M."/>
            <person name="Bargiela R."/>
            <person name="Peplies J."/>
            <person name="Huws S.A."/>
            <person name="Newbold C.J."/>
            <person name="Golyshin P.N."/>
            <person name="Simon M.A."/>
            <person name="Lopez G."/>
            <person name="Yakimov M.M."/>
            <person name="Ferrer M."/>
        </authorList>
    </citation>
    <scope>NUCLEOTIDE SEQUENCE</scope>
</reference>
<comment type="caution">
    <text evidence="1">The sequence shown here is derived from an EMBL/GenBank/DDBJ whole genome shotgun (WGS) entry which is preliminary data.</text>
</comment>
<accession>J9CWI5</accession>
<name>J9CWI5_9ZZZZ</name>
<gene>
    <name evidence="1" type="ORF">EVA_07301</name>
</gene>